<gene>
    <name evidence="5" type="ORF">JOF53_004014</name>
</gene>
<dbReference type="InterPro" id="IPR006059">
    <property type="entry name" value="SBP"/>
</dbReference>
<reference evidence="5 6" key="1">
    <citation type="submission" date="2021-03" db="EMBL/GenBank/DDBJ databases">
        <title>Sequencing the genomes of 1000 actinobacteria strains.</title>
        <authorList>
            <person name="Klenk H.-P."/>
        </authorList>
    </citation>
    <scope>NUCLEOTIDE SEQUENCE [LARGE SCALE GENOMIC DNA]</scope>
    <source>
        <strain evidence="5 6">DSM 44580</strain>
    </source>
</reference>
<comment type="caution">
    <text evidence="5">The sequence shown here is derived from an EMBL/GenBank/DDBJ whole genome shotgun (WGS) entry which is preliminary data.</text>
</comment>
<organism evidence="5 6">
    <name type="scientific">Crossiella equi</name>
    <dbReference type="NCBI Taxonomy" id="130796"/>
    <lineage>
        <taxon>Bacteria</taxon>
        <taxon>Bacillati</taxon>
        <taxon>Actinomycetota</taxon>
        <taxon>Actinomycetes</taxon>
        <taxon>Pseudonocardiales</taxon>
        <taxon>Pseudonocardiaceae</taxon>
        <taxon>Crossiella</taxon>
    </lineage>
</organism>
<dbReference type="SUPFAM" id="SSF53850">
    <property type="entry name" value="Periplasmic binding protein-like II"/>
    <property type="match status" value="1"/>
</dbReference>
<evidence type="ECO:0000256" key="1">
    <source>
        <dbReference type="ARBA" id="ARBA00008520"/>
    </source>
</evidence>
<dbReference type="PANTHER" id="PTHR30061:SF50">
    <property type="entry name" value="MALTOSE_MALTODEXTRIN-BINDING PERIPLASMIC PROTEIN"/>
    <property type="match status" value="1"/>
</dbReference>
<protein>
    <submittedName>
        <fullName evidence="5">Arabinogalactan oligomer/maltooligosaccharide transport system substrate-binding protein</fullName>
    </submittedName>
</protein>
<sequence>MRRTSRGRVSTLAKAATLGLTGALALTACGGGGAAGDPNKVVYWDTSGPNESPVFKKIAEGCASKDGYQVSVETVAFDQARNNYKTSAQGGQGPDVFRAEVAWVPELANNGLVVDLTETPLGKDTADFLEVPLGSTKFNGKSYGVPQVTDALALYYNKKALADAGIAVPRTWDDVKAAGAKLGEKALFINNDGYYSLPFIYSQGGDLVDTSAKKIVVNSPESVKGLETAKGLLDAKAAQTAQDPTNSNTNMKAAFSTGGVAMVIDGPWAAVDLLKGEAFKDAANLGIAPVPAGSAGSSSPVGGHDYVIRQGTKAKDNAIKLVQCMASAESQATVAKELGLLPTRKSVYDIAEVKAQAVVAGFTPVVQKAHPRPWIPQGGELFDPLKVAYADVLSGKKTPKAALDEVAKTYKDQVVQDYS</sequence>
<dbReference type="PROSITE" id="PS51257">
    <property type="entry name" value="PROKAR_LIPOPROTEIN"/>
    <property type="match status" value="1"/>
</dbReference>
<evidence type="ECO:0000256" key="4">
    <source>
        <dbReference type="SAM" id="SignalP"/>
    </source>
</evidence>
<dbReference type="RefSeq" id="WP_086784676.1">
    <property type="nucleotide sequence ID" value="NZ_JAGIOO010000001.1"/>
</dbReference>
<evidence type="ECO:0000256" key="2">
    <source>
        <dbReference type="ARBA" id="ARBA00022448"/>
    </source>
</evidence>
<feature type="chain" id="PRO_5046229066" evidence="4">
    <location>
        <begin position="26"/>
        <end position="419"/>
    </location>
</feature>
<keyword evidence="2" id="KW-0813">Transport</keyword>
<dbReference type="EMBL" id="JAGIOO010000001">
    <property type="protein sequence ID" value="MBP2475142.1"/>
    <property type="molecule type" value="Genomic_DNA"/>
</dbReference>
<dbReference type="Pfam" id="PF01547">
    <property type="entry name" value="SBP_bac_1"/>
    <property type="match status" value="1"/>
</dbReference>
<dbReference type="PANTHER" id="PTHR30061">
    <property type="entry name" value="MALTOSE-BINDING PERIPLASMIC PROTEIN"/>
    <property type="match status" value="1"/>
</dbReference>
<dbReference type="Gene3D" id="3.40.190.10">
    <property type="entry name" value="Periplasmic binding protein-like II"/>
    <property type="match status" value="2"/>
</dbReference>
<name>A0ABS5AFV1_9PSEU</name>
<keyword evidence="6" id="KW-1185">Reference proteome</keyword>
<evidence type="ECO:0000256" key="3">
    <source>
        <dbReference type="ARBA" id="ARBA00022729"/>
    </source>
</evidence>
<keyword evidence="3 4" id="KW-0732">Signal</keyword>
<feature type="signal peptide" evidence="4">
    <location>
        <begin position="1"/>
        <end position="25"/>
    </location>
</feature>
<accession>A0ABS5AFV1</accession>
<comment type="similarity">
    <text evidence="1">Belongs to the bacterial solute-binding protein 1 family.</text>
</comment>
<evidence type="ECO:0000313" key="6">
    <source>
        <dbReference type="Proteomes" id="UP001519363"/>
    </source>
</evidence>
<evidence type="ECO:0000313" key="5">
    <source>
        <dbReference type="EMBL" id="MBP2475142.1"/>
    </source>
</evidence>
<proteinExistence type="inferred from homology"/>
<dbReference type="Proteomes" id="UP001519363">
    <property type="component" value="Unassembled WGS sequence"/>
</dbReference>